<name>A0A0E4BKP9_9BRAD</name>
<reference evidence="1 2" key="1">
    <citation type="submission" date="2014-11" db="EMBL/GenBank/DDBJ databases">
        <title>Symbiosis island explosion on the genome of extra-slow-growing strains of soybean bradyrhizobia with massive insertion sequences.</title>
        <authorList>
            <person name="Iida T."/>
            <person name="Minamisawa K."/>
        </authorList>
    </citation>
    <scope>NUCLEOTIDE SEQUENCE [LARGE SCALE GENOMIC DNA]</scope>
    <source>
        <strain evidence="1 2">NK6</strain>
    </source>
</reference>
<organism evidence="1 2">
    <name type="scientific">Bradyrhizobium diazoefficiens</name>
    <dbReference type="NCBI Taxonomy" id="1355477"/>
    <lineage>
        <taxon>Bacteria</taxon>
        <taxon>Pseudomonadati</taxon>
        <taxon>Pseudomonadota</taxon>
        <taxon>Alphaproteobacteria</taxon>
        <taxon>Hyphomicrobiales</taxon>
        <taxon>Nitrobacteraceae</taxon>
        <taxon>Bradyrhizobium</taxon>
    </lineage>
</organism>
<accession>A0A0E4BKP9</accession>
<evidence type="ECO:0000313" key="2">
    <source>
        <dbReference type="Proteomes" id="UP000063308"/>
    </source>
</evidence>
<dbReference type="EMBL" id="AP014685">
    <property type="protein sequence ID" value="BAR54621.1"/>
    <property type="molecule type" value="Genomic_DNA"/>
</dbReference>
<protein>
    <submittedName>
        <fullName evidence="1">Uncharacterized protein</fullName>
    </submittedName>
</protein>
<sequence>MNRPRTDPFFGGPVSAFHGLRQPPVDHGTGRTSEDFICFPFPWSFHLGCEL</sequence>
<proteinExistence type="predicted"/>
<dbReference type="AlphaFoldDB" id="A0A0E4BKP9"/>
<dbReference type="Proteomes" id="UP000063308">
    <property type="component" value="Chromosome"/>
</dbReference>
<evidence type="ECO:0000313" key="1">
    <source>
        <dbReference type="EMBL" id="BAR54621.1"/>
    </source>
</evidence>
<gene>
    <name evidence="1" type="ORF">NK6_1437</name>
</gene>